<sequence length="98" mass="9863">MTEERITETTTPSGNTHTTHTVVTDNEPRKSGGASWGLLILLAVVAIVGVIIFTQMSGAEVAKDNAVADAAGEVGEAAGQVGDAAQNAGDAVSDAVQQ</sequence>
<evidence type="ECO:0000313" key="4">
    <source>
        <dbReference type="Proteomes" id="UP001240639"/>
    </source>
</evidence>
<gene>
    <name evidence="3" type="ORF">Q9K02_08010</name>
</gene>
<keyword evidence="2" id="KW-0472">Membrane</keyword>
<accession>A0ABT9HPM1</accession>
<feature type="transmembrane region" description="Helical" evidence="2">
    <location>
        <begin position="34"/>
        <end position="53"/>
    </location>
</feature>
<dbReference type="RefSeq" id="WP_305932417.1">
    <property type="nucleotide sequence ID" value="NZ_JAVAIM010000001.1"/>
</dbReference>
<dbReference type="EMBL" id="JAVAIM010000001">
    <property type="protein sequence ID" value="MDP4575076.1"/>
    <property type="molecule type" value="Genomic_DNA"/>
</dbReference>
<feature type="compositionally biased region" description="Low complexity" evidence="1">
    <location>
        <begin position="8"/>
        <end position="24"/>
    </location>
</feature>
<comment type="caution">
    <text evidence="3">The sequence shown here is derived from an EMBL/GenBank/DDBJ whole genome shotgun (WGS) entry which is preliminary data.</text>
</comment>
<name>A0ABT9HPM1_9SPHN</name>
<keyword evidence="2" id="KW-0812">Transmembrane</keyword>
<proteinExistence type="predicted"/>
<evidence type="ECO:0000313" key="3">
    <source>
        <dbReference type="EMBL" id="MDP4575076.1"/>
    </source>
</evidence>
<feature type="region of interest" description="Disordered" evidence="1">
    <location>
        <begin position="1"/>
        <end position="30"/>
    </location>
</feature>
<dbReference type="Proteomes" id="UP001240639">
    <property type="component" value="Unassembled WGS sequence"/>
</dbReference>
<reference evidence="3 4" key="1">
    <citation type="submission" date="2023-08" db="EMBL/GenBank/DDBJ databases">
        <title>genomic of G39.</title>
        <authorList>
            <person name="Wang Y."/>
        </authorList>
    </citation>
    <scope>NUCLEOTIDE SEQUENCE [LARGE SCALE GENOMIC DNA]</scope>
    <source>
        <strain evidence="3 4">G39</strain>
    </source>
</reference>
<keyword evidence="4" id="KW-1185">Reference proteome</keyword>
<evidence type="ECO:0000256" key="2">
    <source>
        <dbReference type="SAM" id="Phobius"/>
    </source>
</evidence>
<evidence type="ECO:0000256" key="1">
    <source>
        <dbReference type="SAM" id="MobiDB-lite"/>
    </source>
</evidence>
<keyword evidence="2" id="KW-1133">Transmembrane helix</keyword>
<organism evidence="3 4">
    <name type="scientific">Qipengyuania profundimaris</name>
    <dbReference type="NCBI Taxonomy" id="3067652"/>
    <lineage>
        <taxon>Bacteria</taxon>
        <taxon>Pseudomonadati</taxon>
        <taxon>Pseudomonadota</taxon>
        <taxon>Alphaproteobacteria</taxon>
        <taxon>Sphingomonadales</taxon>
        <taxon>Erythrobacteraceae</taxon>
        <taxon>Qipengyuania</taxon>
    </lineage>
</organism>
<protein>
    <submittedName>
        <fullName evidence="3">Uncharacterized protein</fullName>
    </submittedName>
</protein>